<reference evidence="2 3" key="1">
    <citation type="submission" date="2019-01" db="EMBL/GenBank/DDBJ databases">
        <title>Sequencing of cultivated peanut Arachis hypogaea provides insights into genome evolution and oil improvement.</title>
        <authorList>
            <person name="Chen X."/>
        </authorList>
    </citation>
    <scope>NUCLEOTIDE SEQUENCE [LARGE SCALE GENOMIC DNA]</scope>
    <source>
        <strain evidence="3">cv. Fuhuasheng</strain>
        <tissue evidence="2">Leaves</tissue>
    </source>
</reference>
<name>A0A445E823_ARAHY</name>
<evidence type="ECO:0000313" key="3">
    <source>
        <dbReference type="Proteomes" id="UP000289738"/>
    </source>
</evidence>
<accession>A0A445E823</accession>
<proteinExistence type="predicted"/>
<protein>
    <submittedName>
        <fullName evidence="2">Uncharacterized protein</fullName>
    </submittedName>
</protein>
<evidence type="ECO:0000256" key="1">
    <source>
        <dbReference type="SAM" id="Phobius"/>
    </source>
</evidence>
<gene>
    <name evidence="2" type="ORF">Ahy_A02g005846</name>
</gene>
<keyword evidence="1" id="KW-1133">Transmembrane helix</keyword>
<dbReference type="Proteomes" id="UP000289738">
    <property type="component" value="Chromosome A02"/>
</dbReference>
<keyword evidence="1" id="KW-0472">Membrane</keyword>
<organism evidence="2 3">
    <name type="scientific">Arachis hypogaea</name>
    <name type="common">Peanut</name>
    <dbReference type="NCBI Taxonomy" id="3818"/>
    <lineage>
        <taxon>Eukaryota</taxon>
        <taxon>Viridiplantae</taxon>
        <taxon>Streptophyta</taxon>
        <taxon>Embryophyta</taxon>
        <taxon>Tracheophyta</taxon>
        <taxon>Spermatophyta</taxon>
        <taxon>Magnoliopsida</taxon>
        <taxon>eudicotyledons</taxon>
        <taxon>Gunneridae</taxon>
        <taxon>Pentapetalae</taxon>
        <taxon>rosids</taxon>
        <taxon>fabids</taxon>
        <taxon>Fabales</taxon>
        <taxon>Fabaceae</taxon>
        <taxon>Papilionoideae</taxon>
        <taxon>50 kb inversion clade</taxon>
        <taxon>dalbergioids sensu lato</taxon>
        <taxon>Dalbergieae</taxon>
        <taxon>Pterocarpus clade</taxon>
        <taxon>Arachis</taxon>
    </lineage>
</organism>
<keyword evidence="3" id="KW-1185">Reference proteome</keyword>
<feature type="transmembrane region" description="Helical" evidence="1">
    <location>
        <begin position="124"/>
        <end position="144"/>
    </location>
</feature>
<keyword evidence="1" id="KW-0812">Transmembrane</keyword>
<comment type="caution">
    <text evidence="2">The sequence shown here is derived from an EMBL/GenBank/DDBJ whole genome shotgun (WGS) entry which is preliminary data.</text>
</comment>
<dbReference type="EMBL" id="SDMP01000002">
    <property type="protein sequence ID" value="RYR71610.1"/>
    <property type="molecule type" value="Genomic_DNA"/>
</dbReference>
<sequence>MKMKELESGSQCFSLPISHCLAPMKLCQDPCYQQQEDPHALALQLDISFLLDLPLELLFLLSPIYSTDLCGPFKCIEASLTLINCHHHLHLHPPLFPTTTTPTFFNNFGSSSTRFLHHTNSIHTLFASFFVMPIPGSFCCVQMLDARRKLRIRVMLLPCVLTIMLHAKMAQG</sequence>
<evidence type="ECO:0000313" key="2">
    <source>
        <dbReference type="EMBL" id="RYR71610.1"/>
    </source>
</evidence>
<dbReference type="AlphaFoldDB" id="A0A445E823"/>